<reference evidence="1 2" key="1">
    <citation type="journal article" date="2016" name="Nat. Commun.">
        <title>Ectomycorrhizal ecology is imprinted in the genome of the dominant symbiotic fungus Cenococcum geophilum.</title>
        <authorList>
            <consortium name="DOE Joint Genome Institute"/>
            <person name="Peter M."/>
            <person name="Kohler A."/>
            <person name="Ohm R.A."/>
            <person name="Kuo A."/>
            <person name="Krutzmann J."/>
            <person name="Morin E."/>
            <person name="Arend M."/>
            <person name="Barry K.W."/>
            <person name="Binder M."/>
            <person name="Choi C."/>
            <person name="Clum A."/>
            <person name="Copeland A."/>
            <person name="Grisel N."/>
            <person name="Haridas S."/>
            <person name="Kipfer T."/>
            <person name="LaButti K."/>
            <person name="Lindquist E."/>
            <person name="Lipzen A."/>
            <person name="Maire R."/>
            <person name="Meier B."/>
            <person name="Mihaltcheva S."/>
            <person name="Molinier V."/>
            <person name="Murat C."/>
            <person name="Poggeler S."/>
            <person name="Quandt C.A."/>
            <person name="Sperisen C."/>
            <person name="Tritt A."/>
            <person name="Tisserant E."/>
            <person name="Crous P.W."/>
            <person name="Henrissat B."/>
            <person name="Nehls U."/>
            <person name="Egli S."/>
            <person name="Spatafora J.W."/>
            <person name="Grigoriev I.V."/>
            <person name="Martin F.M."/>
        </authorList>
    </citation>
    <scope>NUCLEOTIDE SEQUENCE [LARGE SCALE GENOMIC DNA]</scope>
    <source>
        <strain evidence="1 2">1.58</strain>
    </source>
</reference>
<evidence type="ECO:0000313" key="1">
    <source>
        <dbReference type="EMBL" id="OCK86904.1"/>
    </source>
</evidence>
<name>A0ACC8EL16_9PEZI</name>
<evidence type="ECO:0000313" key="2">
    <source>
        <dbReference type="Proteomes" id="UP000250078"/>
    </source>
</evidence>
<dbReference type="EMBL" id="KV748279">
    <property type="protein sequence ID" value="OCK86904.1"/>
    <property type="molecule type" value="Genomic_DNA"/>
</dbReference>
<dbReference type="Proteomes" id="UP000250078">
    <property type="component" value="Unassembled WGS sequence"/>
</dbReference>
<organism evidence="1 2">
    <name type="scientific">Cenococcum geophilum 1.58</name>
    <dbReference type="NCBI Taxonomy" id="794803"/>
    <lineage>
        <taxon>Eukaryota</taxon>
        <taxon>Fungi</taxon>
        <taxon>Dikarya</taxon>
        <taxon>Ascomycota</taxon>
        <taxon>Pezizomycotina</taxon>
        <taxon>Dothideomycetes</taxon>
        <taxon>Pleosporomycetidae</taxon>
        <taxon>Gloniales</taxon>
        <taxon>Gloniaceae</taxon>
        <taxon>Cenococcum</taxon>
    </lineage>
</organism>
<gene>
    <name evidence="1" type="ORF">K441DRAFT_597081</name>
</gene>
<proteinExistence type="predicted"/>
<sequence>MPMWPFGRKGRRATKLRAEGPTAVAEGKKPAAAYASQPSGNMPDTTHGVGRSLSRRQSRRKRRAPSQSSTSLQGGEKISLDLEPMQITSEKLHSFPQGSAEDITALPLTKELGTSPHLRPVTQDHEIPYNFQLQSQSHTSIPSARDRGRLQRPQTLRIKRSANDSALPRRKSSKKRKNDHVREEEIRAMSMPLPQKRPAGNFGGMLRRDSKKMRSGLNRNLERPTSNISLPLEESIHSSMSGNSETRAFIVSALDIVFPRPKIRYSTSPQYPLAGINTSSHNPSRSESRREKAPMLSKDDKGSKERLKKSRTIDDLADTLDAGALREIMERDKRRRERKRKAEEERMRRRLERRAEKQRAKEQRDQQGTPAAVPDQAKGTVGLGIEKDPSSAQEDENTMTYLEYPPEGPISRDPFAEKETETISQRADLPTPAESPIEEPVIATAQAVRYSQASMSPPTPSVDHSRGPSNISQMPNLISEIAAQPVESVKPAESAKPEELTAAIQQPPSARRSSEASGRRMGAWATIFRRGGNSGKRESIDRGKSTPSEVSFSNTSRESMSRQKPPAHLVAQPQVRRTSGTPARTLSKFREDLPELPISPPDSRMQSPEATASSAKPIATRRGYRQPSNLHVDPNAPVPSSSYEDPLSRRRTDSPVSPGARASGLMSQSLASVDSEGSWLSGKPLKRPSNQAHVRTSVGSVSAPKQHEDFSASYEELDDEHFRRLTPQPDDCRSGQSGDVFAQKPSSTAIAATAESDTEDELQSSPVEPTFREEENIIHTGVGRQPTVVHRQPRVKSTEGLLSYFQADENSPGTSPSNIDETPEKGSPTDDTALVQRAKSVDLGKGHARHLSAGSAKLLDIPAKRASVDHKRASSASQP</sequence>
<protein>
    <submittedName>
        <fullName evidence="1">Uncharacterized protein</fullName>
    </submittedName>
</protein>
<keyword evidence="2" id="KW-1185">Reference proteome</keyword>
<accession>A0ACC8EL16</accession>